<evidence type="ECO:0000313" key="1">
    <source>
        <dbReference type="EnsemblPlants" id="Solyc11g064760.1.1.1"/>
    </source>
</evidence>
<dbReference type="AlphaFoldDB" id="A0A3Q7IXQ6"/>
<keyword evidence="2" id="KW-1185">Reference proteome</keyword>
<sequence length="75" mass="8561">MVAIISNHFPNQHCPPPSLSWPSLIVLISNHLPSSPSKLTIYDCPFLTPLLEFDKGEYWPNIAHIPNIEINHKYL</sequence>
<protein>
    <submittedName>
        <fullName evidence="1">Uncharacterized protein</fullName>
    </submittedName>
</protein>
<dbReference type="InParanoid" id="A0A3Q7IXQ6"/>
<dbReference type="Proteomes" id="UP000004994">
    <property type="component" value="Chromosome 11"/>
</dbReference>
<proteinExistence type="predicted"/>
<dbReference type="Gramene" id="Solyc11g064760.1.1">
    <property type="protein sequence ID" value="Solyc11g064760.1.1.1"/>
    <property type="gene ID" value="Solyc11g064760.1"/>
</dbReference>
<organism evidence="1">
    <name type="scientific">Solanum lycopersicum</name>
    <name type="common">Tomato</name>
    <name type="synonym">Lycopersicon esculentum</name>
    <dbReference type="NCBI Taxonomy" id="4081"/>
    <lineage>
        <taxon>Eukaryota</taxon>
        <taxon>Viridiplantae</taxon>
        <taxon>Streptophyta</taxon>
        <taxon>Embryophyta</taxon>
        <taxon>Tracheophyta</taxon>
        <taxon>Spermatophyta</taxon>
        <taxon>Magnoliopsida</taxon>
        <taxon>eudicotyledons</taxon>
        <taxon>Gunneridae</taxon>
        <taxon>Pentapetalae</taxon>
        <taxon>asterids</taxon>
        <taxon>lamiids</taxon>
        <taxon>Solanales</taxon>
        <taxon>Solanaceae</taxon>
        <taxon>Solanoideae</taxon>
        <taxon>Solaneae</taxon>
        <taxon>Solanum</taxon>
        <taxon>Solanum subgen. Lycopersicon</taxon>
    </lineage>
</organism>
<accession>A0A3Q7IXQ6</accession>
<name>A0A3Q7IXQ6_SOLLC</name>
<reference evidence="1" key="2">
    <citation type="submission" date="2019-01" db="UniProtKB">
        <authorList>
            <consortium name="EnsemblPlants"/>
        </authorList>
    </citation>
    <scope>IDENTIFICATION</scope>
    <source>
        <strain evidence="1">cv. Heinz 1706</strain>
    </source>
</reference>
<dbReference type="PaxDb" id="4081-Solyc11g064760.1.1"/>
<reference evidence="1" key="1">
    <citation type="journal article" date="2012" name="Nature">
        <title>The tomato genome sequence provides insights into fleshy fruit evolution.</title>
        <authorList>
            <consortium name="Tomato Genome Consortium"/>
        </authorList>
    </citation>
    <scope>NUCLEOTIDE SEQUENCE [LARGE SCALE GENOMIC DNA]</scope>
    <source>
        <strain evidence="1">cv. Heinz 1706</strain>
    </source>
</reference>
<dbReference type="EnsemblPlants" id="Solyc11g064760.1.1">
    <property type="protein sequence ID" value="Solyc11g064760.1.1.1"/>
    <property type="gene ID" value="Solyc11g064760.1"/>
</dbReference>
<evidence type="ECO:0000313" key="2">
    <source>
        <dbReference type="Proteomes" id="UP000004994"/>
    </source>
</evidence>